<dbReference type="InterPro" id="IPR013155">
    <property type="entry name" value="M/V/L/I-tRNA-synth_anticd-bd"/>
</dbReference>
<keyword evidence="4" id="KW-0648">Protein biosynthesis</keyword>
<dbReference type="GO" id="GO:0006418">
    <property type="term" value="P:tRNA aminoacylation for protein translation"/>
    <property type="evidence" value="ECO:0007669"/>
    <property type="project" value="InterPro"/>
</dbReference>
<dbReference type="EMBL" id="CP157895">
    <property type="protein sequence ID" value="XBT18578.1"/>
    <property type="molecule type" value="Genomic_DNA"/>
</dbReference>
<dbReference type="AlphaFoldDB" id="A0AAU7QRU5"/>
<name>A0AAU7QRU5_9FLAO</name>
<keyword evidence="5" id="KW-0030">Aminoacyl-tRNA synthetase</keyword>
<evidence type="ECO:0000259" key="6">
    <source>
        <dbReference type="Pfam" id="PF08264"/>
    </source>
</evidence>
<evidence type="ECO:0000256" key="2">
    <source>
        <dbReference type="ARBA" id="ARBA00022741"/>
    </source>
</evidence>
<evidence type="ECO:0000256" key="3">
    <source>
        <dbReference type="ARBA" id="ARBA00022840"/>
    </source>
</evidence>
<reference evidence="7" key="1">
    <citation type="submission" date="2024-06" db="EMBL/GenBank/DDBJ databases">
        <title>Diversity, functionality, and evolutionary history of bacterial symbionts in false click beetles (Coleoptera, Throscidae).</title>
        <authorList>
            <person name="Wierz J.C."/>
            <person name="Malm H."/>
            <person name="Kaltenpoth M."/>
            <person name="Engl T."/>
        </authorList>
    </citation>
    <scope>NUCLEOTIDE SEQUENCE</scope>
    <source>
        <strain evidence="7">Tder</strain>
    </source>
</reference>
<evidence type="ECO:0000256" key="5">
    <source>
        <dbReference type="ARBA" id="ARBA00023146"/>
    </source>
</evidence>
<keyword evidence="3" id="KW-0067">ATP-binding</keyword>
<keyword evidence="1 7" id="KW-0436">Ligase</keyword>
<dbReference type="GO" id="GO:0005524">
    <property type="term" value="F:ATP binding"/>
    <property type="evidence" value="ECO:0007669"/>
    <property type="project" value="UniProtKB-KW"/>
</dbReference>
<dbReference type="GO" id="GO:0004812">
    <property type="term" value="F:aminoacyl-tRNA ligase activity"/>
    <property type="evidence" value="ECO:0007669"/>
    <property type="project" value="UniProtKB-KW"/>
</dbReference>
<evidence type="ECO:0000256" key="1">
    <source>
        <dbReference type="ARBA" id="ARBA00022598"/>
    </source>
</evidence>
<gene>
    <name evidence="7" type="ORF">ABNO82_00525</name>
</gene>
<keyword evidence="2" id="KW-0547">Nucleotide-binding</keyword>
<sequence>MIFFKKIKNKKIYKIKILKKFIILLSIFAPNISEEIGKKIFKYKKYIVNFLFPKYNKKFIKKKKKIIILLNNKYIDTIKYKFILYNIKYIIKYIILYYYNNNINIKNILFIKNKIINILL</sequence>
<organism evidence="7">
    <name type="scientific">Candidatus Shikimatogenerans sp. Tder</name>
    <dbReference type="NCBI Taxonomy" id="3158566"/>
    <lineage>
        <taxon>Bacteria</taxon>
        <taxon>Pseudomonadati</taxon>
        <taxon>Bacteroidota</taxon>
        <taxon>Flavobacteriia</taxon>
        <taxon>Flavobacteriales</taxon>
        <taxon>Candidatus Shikimatogenerans</taxon>
    </lineage>
</organism>
<accession>A0AAU7QRU5</accession>
<proteinExistence type="predicted"/>
<dbReference type="Pfam" id="PF08264">
    <property type="entry name" value="Anticodon_1"/>
    <property type="match status" value="1"/>
</dbReference>
<evidence type="ECO:0000313" key="7">
    <source>
        <dbReference type="EMBL" id="XBT18578.1"/>
    </source>
</evidence>
<dbReference type="Gene3D" id="1.10.730.10">
    <property type="entry name" value="Isoleucyl-tRNA Synthetase, Domain 1"/>
    <property type="match status" value="1"/>
</dbReference>
<protein>
    <submittedName>
        <fullName evidence="7">Class I tRNA ligase family protein</fullName>
    </submittedName>
</protein>
<feature type="domain" description="Methionyl/Valyl/Leucyl/Isoleucyl-tRNA synthetase anticodon-binding" evidence="6">
    <location>
        <begin position="16"/>
        <end position="79"/>
    </location>
</feature>
<evidence type="ECO:0000256" key="4">
    <source>
        <dbReference type="ARBA" id="ARBA00022917"/>
    </source>
</evidence>